<dbReference type="PANTHER" id="PTHR42974">
    <property type="entry name" value="GLUTAMINE SYNTHETASE"/>
    <property type="match status" value="1"/>
</dbReference>
<organism evidence="5">
    <name type="scientific">Blautia glucerasea</name>
    <dbReference type="NCBI Taxonomy" id="536633"/>
    <lineage>
        <taxon>Bacteria</taxon>
        <taxon>Bacillati</taxon>
        <taxon>Bacillota</taxon>
        <taxon>Clostridia</taxon>
        <taxon>Lachnospirales</taxon>
        <taxon>Lachnospiraceae</taxon>
        <taxon>Blautia</taxon>
    </lineage>
</organism>
<proteinExistence type="inferred from homology"/>
<dbReference type="GO" id="GO:0004356">
    <property type="term" value="F:glutamine synthetase activity"/>
    <property type="evidence" value="ECO:0007669"/>
    <property type="project" value="UniProtKB-EC"/>
</dbReference>
<dbReference type="Gene3D" id="1.20.120.1560">
    <property type="match status" value="1"/>
</dbReference>
<dbReference type="EC" id="6.3.1.2" evidence="5"/>
<gene>
    <name evidence="5" type="primary">glnA_3</name>
    <name evidence="5" type="ORF">BGLFYP119_01866</name>
</gene>
<dbReference type="EMBL" id="CACRST010000017">
    <property type="protein sequence ID" value="VYT11703.1"/>
    <property type="molecule type" value="Genomic_DNA"/>
</dbReference>
<dbReference type="InterPro" id="IPR052725">
    <property type="entry name" value="GS_Type-3"/>
</dbReference>
<dbReference type="Gene3D" id="3.30.590.10">
    <property type="entry name" value="Glutamine synthetase/guanido kinase, catalytic domain"/>
    <property type="match status" value="1"/>
</dbReference>
<reference evidence="5" key="1">
    <citation type="submission" date="2019-11" db="EMBL/GenBank/DDBJ databases">
        <authorList>
            <person name="Feng L."/>
        </authorList>
    </citation>
    <scope>NUCLEOTIDE SEQUENCE</scope>
    <source>
        <strain evidence="5">BgluceraseaLFYP119</strain>
    </source>
</reference>
<dbReference type="RefSeq" id="WP_156354231.1">
    <property type="nucleotide sequence ID" value="NZ_CACRST010000017.1"/>
</dbReference>
<dbReference type="InterPro" id="IPR014746">
    <property type="entry name" value="Gln_synth/guanido_kin_cat_dom"/>
</dbReference>
<dbReference type="PANTHER" id="PTHR42974:SF1">
    <property type="entry name" value="TYPE-3 GLUTAMINE SYNTHETASE"/>
    <property type="match status" value="1"/>
</dbReference>
<feature type="domain" description="GS catalytic" evidence="4">
    <location>
        <begin position="157"/>
        <end position="589"/>
    </location>
</feature>
<dbReference type="InterPro" id="IPR022147">
    <property type="entry name" value="GSIII_N"/>
</dbReference>
<evidence type="ECO:0000256" key="2">
    <source>
        <dbReference type="RuleBase" id="RU000384"/>
    </source>
</evidence>
<comment type="similarity">
    <text evidence="1 2">Belongs to the glutamine synthetase family.</text>
</comment>
<accession>A0A6N2U544</accession>
<evidence type="ECO:0000313" key="5">
    <source>
        <dbReference type="EMBL" id="VYT11703.1"/>
    </source>
</evidence>
<dbReference type="InterPro" id="IPR008146">
    <property type="entry name" value="Gln_synth_cat_dom"/>
</dbReference>
<dbReference type="SMART" id="SM01230">
    <property type="entry name" value="Gln-synt_C"/>
    <property type="match status" value="1"/>
</dbReference>
<evidence type="ECO:0000256" key="1">
    <source>
        <dbReference type="PROSITE-ProRule" id="PRU01330"/>
    </source>
</evidence>
<dbReference type="InterPro" id="IPR027303">
    <property type="entry name" value="Gln_synth_gly_rich_site"/>
</dbReference>
<evidence type="ECO:0000259" key="4">
    <source>
        <dbReference type="PROSITE" id="PS51987"/>
    </source>
</evidence>
<protein>
    <submittedName>
        <fullName evidence="5">Glutamine synthetase</fullName>
        <ecNumber evidence="5">6.3.1.2</ecNumber>
    </submittedName>
</protein>
<name>A0A6N2U544_9FIRM</name>
<dbReference type="Pfam" id="PF18318">
    <property type="entry name" value="Gln-synt_C-ter"/>
    <property type="match status" value="1"/>
</dbReference>
<dbReference type="PROSITE" id="PS51986">
    <property type="entry name" value="GS_BETA_GRASP"/>
    <property type="match status" value="1"/>
</dbReference>
<dbReference type="PROSITE" id="PS51987">
    <property type="entry name" value="GS_CATALYTIC"/>
    <property type="match status" value="1"/>
</dbReference>
<dbReference type="AlphaFoldDB" id="A0A6N2U544"/>
<keyword evidence="5" id="KW-0436">Ligase</keyword>
<evidence type="ECO:0000259" key="3">
    <source>
        <dbReference type="PROSITE" id="PS51986"/>
    </source>
</evidence>
<sequence length="699" mass="78186">MEKNIPEMYGSLVFNDRIMRNKLPKDMYKALKKTIQNGTHLELDVANSVAVAMKEWAIENGATHYTHWFQPMTNFTAEKHDSFISPAGDGQIIMDFSGKELVKGEPDASSFPSGGLRATFEARGYTAWDPTSPAFIKDQTLYIPTAFCSYSGEALDKKTPLLRSMDTLNKEAVKILHLLGNTEVRHINTTVGPEQEYFLVDKELYNKRKDLIFCGRTLIGAPAPKGQEMEDHYFGTLKPRVSAYMHDLDEELWKLGIPAKTKHNEVAPAQHELAPVFDTTNVAVDHNQLTMEIMKKVADRHNLVCLLHEKPFEGINGSGKHNNWSMVTDTGVNLLDPGKTPAENTQFLVFLVAVIKAVDEYADLLRISVASAGNDHRLGANEAPPAVVSVFLGDELTEVLKAIENDEYFSSHDSVQMDIGAKVLPHFIKDNTDRNRTSPFAFTGNKFEFRMLGSSSSVANPNIILNTAVAEALRQFSQKLCNVPSDKMEKAVHNLLKETVTEHKKIIFNGNGYTKEWIKEAADRGLYNLVSTPDALPHFTDKKNKELLISHKIFTESELYSRYEIKLENYVKTLHIESCTMAEIIQKDMLPAVCTYMEKLAQTAALKKSVVPDISVSSEAALLKKLTALSESMTEKLDVLKADTLKAQEAAELLESAKIYQKTVLKDMDELRRSADDAETLIPDSLLPYPTYGKLLFSV</sequence>
<feature type="domain" description="GS beta-grasp" evidence="3">
    <location>
        <begin position="63"/>
        <end position="152"/>
    </location>
</feature>
<dbReference type="GO" id="GO:0006542">
    <property type="term" value="P:glutamine biosynthetic process"/>
    <property type="evidence" value="ECO:0007669"/>
    <property type="project" value="InterPro"/>
</dbReference>
<dbReference type="InterPro" id="IPR040577">
    <property type="entry name" value="Gln-synt_C"/>
</dbReference>
<dbReference type="Pfam" id="PF00120">
    <property type="entry name" value="Gln-synt_C"/>
    <property type="match status" value="1"/>
</dbReference>
<dbReference type="Pfam" id="PF12437">
    <property type="entry name" value="GSIII_N"/>
    <property type="match status" value="1"/>
</dbReference>
<dbReference type="InterPro" id="IPR008147">
    <property type="entry name" value="Gln_synt_N"/>
</dbReference>
<dbReference type="SUPFAM" id="SSF55931">
    <property type="entry name" value="Glutamine synthetase/guanido kinase"/>
    <property type="match status" value="1"/>
</dbReference>
<dbReference type="PROSITE" id="PS00181">
    <property type="entry name" value="GLNA_ATP"/>
    <property type="match status" value="1"/>
</dbReference>